<evidence type="ECO:0000256" key="8">
    <source>
        <dbReference type="ARBA" id="ARBA00023144"/>
    </source>
</evidence>
<keyword evidence="5 10" id="KW-0963">Cytoplasm</keyword>
<accession>A0A7L6N4C6</accession>
<evidence type="ECO:0000256" key="9">
    <source>
        <dbReference type="ARBA" id="ARBA00023277"/>
    </source>
</evidence>
<comment type="pathway">
    <text evidence="3 10">Carbohydrate metabolism; galactose metabolism.</text>
</comment>
<keyword evidence="9 10" id="KW-0119">Carbohydrate metabolism</keyword>
<keyword evidence="14" id="KW-1185">Reference proteome</keyword>
<dbReference type="HAMAP" id="MF_00571">
    <property type="entry name" value="GalP_UDP_trans"/>
    <property type="match status" value="1"/>
</dbReference>
<evidence type="ECO:0000256" key="5">
    <source>
        <dbReference type="ARBA" id="ARBA00022490"/>
    </source>
</evidence>
<evidence type="ECO:0000256" key="10">
    <source>
        <dbReference type="HAMAP-Rule" id="MF_00571"/>
    </source>
</evidence>
<evidence type="ECO:0000313" key="14">
    <source>
        <dbReference type="Proteomes" id="UP000512167"/>
    </source>
</evidence>
<dbReference type="KEGG" id="tbk:HF295_00560"/>
<sequence length="488" mass="57860">MIQMRINQLIQYGLDNQLLNLDDSFYATNKLLDIFKIKDFSSKSVESIDYNVLMNDLIAYALEKSIIEKDTLFERDAFEARLIDCLLPRPSELNRMFRLKYKKSPQQATFFYHEFSKNSRFIKLDRIDQNIKYNYPGKYGDLDITLNLSRPEKASIDFTNLSIEEDQYPLCPLCMENIGMYQNALMEPRMNHRPISITVNNEKDQWAMFYSPYAYFNEHLVVFRKEHIKMFMNDQAFEEMVDFVNKFPHYFIGLNSGLPIVGGSLLSHHHFQAGRYDFPIEKARVVKKYKVNRVSIEVLDWPVATIRLIGNNENRLLDTVHYIYENWKKYHNESLKIFSETSQVHQSITPFVKLDGLKFNFYMVFRNNFTNDDLPHGLFHPSPEKFHIKKENISLFEVMGMAILPGRLVEEIELIKDVLLKNKSLNDYRQLDKHADWIKEMMSKNLPDNLDEYIKMEIGRIFEQMLEDVNIFKYGDQKDFISFVEKAI</sequence>
<dbReference type="PANTHER" id="PTHR39191:SF1">
    <property type="entry name" value="DUF4922 DOMAIN-CONTAINING PROTEIN"/>
    <property type="match status" value="1"/>
</dbReference>
<evidence type="ECO:0000256" key="4">
    <source>
        <dbReference type="ARBA" id="ARBA00008706"/>
    </source>
</evidence>
<dbReference type="UniPathway" id="UPA00214"/>
<name>A0A7L6N4C6_9MOLU</name>
<gene>
    <name evidence="10" type="primary">galT</name>
    <name evidence="13" type="ORF">HF295_00560</name>
</gene>
<evidence type="ECO:0000313" key="13">
    <source>
        <dbReference type="EMBL" id="QLY39429.1"/>
    </source>
</evidence>
<dbReference type="RefSeq" id="WP_312031896.1">
    <property type="nucleotide sequence ID" value="NZ_CP051151.1"/>
</dbReference>
<dbReference type="Pfam" id="PF02744">
    <property type="entry name" value="GalP_UDP_tr_C"/>
    <property type="match status" value="1"/>
</dbReference>
<keyword evidence="8 10" id="KW-0299">Galactose metabolism</keyword>
<dbReference type="AlphaFoldDB" id="A0A7L6N4C6"/>
<evidence type="ECO:0000256" key="6">
    <source>
        <dbReference type="ARBA" id="ARBA00022679"/>
    </source>
</evidence>
<dbReference type="PANTHER" id="PTHR39191">
    <property type="entry name" value="GALACTOSE-1-PHOSPHATE URIDYLYLTRANSFERASE"/>
    <property type="match status" value="1"/>
</dbReference>
<dbReference type="GO" id="GO:0005737">
    <property type="term" value="C:cytoplasm"/>
    <property type="evidence" value="ECO:0007669"/>
    <property type="project" value="UniProtKB-SubCell"/>
</dbReference>
<dbReference type="Pfam" id="PF01087">
    <property type="entry name" value="GalP_UDP_transf"/>
    <property type="match status" value="1"/>
</dbReference>
<dbReference type="EC" id="2.7.7.12" evidence="10"/>
<evidence type="ECO:0000256" key="1">
    <source>
        <dbReference type="ARBA" id="ARBA00001107"/>
    </source>
</evidence>
<dbReference type="EMBL" id="CP051151">
    <property type="protein sequence ID" value="QLY39429.1"/>
    <property type="molecule type" value="Genomic_DNA"/>
</dbReference>
<feature type="domain" description="Galactose-1-phosphate uridyl transferase C-terminal" evidence="12">
    <location>
        <begin position="245"/>
        <end position="424"/>
    </location>
</feature>
<comment type="similarity">
    <text evidence="4 10">Belongs to the galactose-1-phosphate uridylyltransferase type 2 family.</text>
</comment>
<dbReference type="Proteomes" id="UP000512167">
    <property type="component" value="Chromosome"/>
</dbReference>
<proteinExistence type="inferred from homology"/>
<dbReference type="InterPro" id="IPR005850">
    <property type="entry name" value="GalP_Utransf_C"/>
</dbReference>
<feature type="domain" description="Galactose-1-phosphate uridyl transferase N-terminal" evidence="11">
    <location>
        <begin position="54"/>
        <end position="183"/>
    </location>
</feature>
<dbReference type="GO" id="GO:0006012">
    <property type="term" value="P:galactose metabolic process"/>
    <property type="evidence" value="ECO:0007669"/>
    <property type="project" value="UniProtKB-UniRule"/>
</dbReference>
<comment type="catalytic activity">
    <reaction evidence="1 10">
        <text>alpha-D-galactose 1-phosphate + UDP-alpha-D-glucose = alpha-D-glucose 1-phosphate + UDP-alpha-D-galactose</text>
        <dbReference type="Rhea" id="RHEA:13989"/>
        <dbReference type="ChEBI" id="CHEBI:58336"/>
        <dbReference type="ChEBI" id="CHEBI:58601"/>
        <dbReference type="ChEBI" id="CHEBI:58885"/>
        <dbReference type="ChEBI" id="CHEBI:66914"/>
        <dbReference type="EC" id="2.7.7.12"/>
    </reaction>
</comment>
<organism evidence="13 14">
    <name type="scientific">Hujiaoplasma nucleasis</name>
    <dbReference type="NCBI Taxonomy" id="2725268"/>
    <lineage>
        <taxon>Bacteria</taxon>
        <taxon>Bacillati</taxon>
        <taxon>Mycoplasmatota</taxon>
        <taxon>Mollicutes</taxon>
        <taxon>Candidatus Izemoplasmatales</taxon>
        <taxon>Hujiaoplasmataceae</taxon>
        <taxon>Hujiaoplasma</taxon>
    </lineage>
</organism>
<evidence type="ECO:0000259" key="11">
    <source>
        <dbReference type="Pfam" id="PF01087"/>
    </source>
</evidence>
<dbReference type="InterPro" id="IPR005849">
    <property type="entry name" value="GalP_Utransf_N"/>
</dbReference>
<dbReference type="GO" id="GO:0008108">
    <property type="term" value="F:UDP-glucose:hexose-1-phosphate uridylyltransferase activity"/>
    <property type="evidence" value="ECO:0007669"/>
    <property type="project" value="UniProtKB-UniRule"/>
</dbReference>
<evidence type="ECO:0000256" key="3">
    <source>
        <dbReference type="ARBA" id="ARBA00004947"/>
    </source>
</evidence>
<evidence type="ECO:0000256" key="7">
    <source>
        <dbReference type="ARBA" id="ARBA00022695"/>
    </source>
</evidence>
<dbReference type="InterPro" id="IPR000766">
    <property type="entry name" value="GalP_uridyl_Trfase_II"/>
</dbReference>
<comment type="subcellular location">
    <subcellularLocation>
        <location evidence="2 10">Cytoplasm</location>
    </subcellularLocation>
</comment>
<keyword evidence="7 10" id="KW-0548">Nucleotidyltransferase</keyword>
<keyword evidence="6 10" id="KW-0808">Transferase</keyword>
<evidence type="ECO:0000256" key="2">
    <source>
        <dbReference type="ARBA" id="ARBA00004496"/>
    </source>
</evidence>
<reference evidence="13 14" key="1">
    <citation type="submission" date="2020-04" db="EMBL/GenBank/DDBJ databases">
        <authorList>
            <person name="Zheng R.K."/>
            <person name="Sun C.M."/>
        </authorList>
    </citation>
    <scope>NUCLEOTIDE SEQUENCE [LARGE SCALE GENOMIC DNA]</scope>
    <source>
        <strain evidence="14">zrk29</strain>
    </source>
</reference>
<evidence type="ECO:0000259" key="12">
    <source>
        <dbReference type="Pfam" id="PF02744"/>
    </source>
</evidence>
<protein>
    <recommendedName>
        <fullName evidence="10">Galactose-1-phosphate uridylyltransferase</fullName>
        <shortName evidence="10">Gal-1-P uridylyltransferase</shortName>
        <ecNumber evidence="10">2.7.7.12</ecNumber>
    </recommendedName>
    <alternativeName>
        <fullName evidence="10">UDP-glucose--hexose-1-phosphate uridylyltransferase</fullName>
    </alternativeName>
</protein>